<comment type="caution">
    <text evidence="1">The sequence shown here is derived from an EMBL/GenBank/DDBJ whole genome shotgun (WGS) entry which is preliminary data.</text>
</comment>
<name>A0ABT0V466_9ACTN</name>
<sequence>MSYRIEYADAARTALNAMPTARRTAFETGMRKIAADPYGKGTGPAVSPREPDRRSAPVDQYVVVYYVSRPVLLITTVHIIG</sequence>
<evidence type="ECO:0000313" key="1">
    <source>
        <dbReference type="EMBL" id="MCM2394343.1"/>
    </source>
</evidence>
<reference evidence="1" key="1">
    <citation type="submission" date="2022-06" db="EMBL/GenBank/DDBJ databases">
        <title>Genome public.</title>
        <authorList>
            <person name="Sun Q."/>
        </authorList>
    </citation>
    <scope>NUCLEOTIDE SEQUENCE</scope>
    <source>
        <strain evidence="1">CWNU-1</strain>
    </source>
</reference>
<dbReference type="Gene3D" id="3.30.2310.20">
    <property type="entry name" value="RelE-like"/>
    <property type="match status" value="1"/>
</dbReference>
<dbReference type="EMBL" id="JAMQAW010000116">
    <property type="protein sequence ID" value="MCM2394343.1"/>
    <property type="molecule type" value="Genomic_DNA"/>
</dbReference>
<gene>
    <name evidence="1" type="ORF">NBG84_39790</name>
</gene>
<protein>
    <recommendedName>
        <fullName evidence="3">Type II toxin-antitoxin system RelE/ParE family toxin</fullName>
    </recommendedName>
</protein>
<dbReference type="InterPro" id="IPR035093">
    <property type="entry name" value="RelE/ParE_toxin_dom_sf"/>
</dbReference>
<dbReference type="SUPFAM" id="SSF143011">
    <property type="entry name" value="RelE-like"/>
    <property type="match status" value="1"/>
</dbReference>
<proteinExistence type="predicted"/>
<keyword evidence="2" id="KW-1185">Reference proteome</keyword>
<dbReference type="RefSeq" id="WP_250924623.1">
    <property type="nucleotide sequence ID" value="NZ_JAMQAW010000116.1"/>
</dbReference>
<evidence type="ECO:0008006" key="3">
    <source>
        <dbReference type="Google" id="ProtNLM"/>
    </source>
</evidence>
<accession>A0ABT0V466</accession>
<evidence type="ECO:0000313" key="2">
    <source>
        <dbReference type="Proteomes" id="UP001431429"/>
    </source>
</evidence>
<organism evidence="1 2">
    <name type="scientific">Streptomyces albipurpureus</name>
    <dbReference type="NCBI Taxonomy" id="2897419"/>
    <lineage>
        <taxon>Bacteria</taxon>
        <taxon>Bacillati</taxon>
        <taxon>Actinomycetota</taxon>
        <taxon>Actinomycetes</taxon>
        <taxon>Kitasatosporales</taxon>
        <taxon>Streptomycetaceae</taxon>
        <taxon>Streptomyces</taxon>
    </lineage>
</organism>
<dbReference type="Proteomes" id="UP001431429">
    <property type="component" value="Unassembled WGS sequence"/>
</dbReference>